<evidence type="ECO:0008006" key="3">
    <source>
        <dbReference type="Google" id="ProtNLM"/>
    </source>
</evidence>
<dbReference type="OrthoDB" id="953239at2"/>
<evidence type="ECO:0000313" key="2">
    <source>
        <dbReference type="Proteomes" id="UP000093186"/>
    </source>
</evidence>
<protein>
    <recommendedName>
        <fullName evidence="3">Phenylalanyl-tRNA synthetase subunit alpha</fullName>
    </recommendedName>
</protein>
<dbReference type="RefSeq" id="WP_068702325.1">
    <property type="nucleotide sequence ID" value="NZ_MAKX01000001.1"/>
</dbReference>
<organism evidence="1 2">
    <name type="scientific">Tenacibaculum soleae</name>
    <dbReference type="NCBI Taxonomy" id="447689"/>
    <lineage>
        <taxon>Bacteria</taxon>
        <taxon>Pseudomonadati</taxon>
        <taxon>Bacteroidota</taxon>
        <taxon>Flavobacteriia</taxon>
        <taxon>Flavobacteriales</taxon>
        <taxon>Flavobacteriaceae</taxon>
        <taxon>Tenacibaculum</taxon>
    </lineage>
</organism>
<evidence type="ECO:0000313" key="1">
    <source>
        <dbReference type="EMBL" id="OCK43701.1"/>
    </source>
</evidence>
<dbReference type="STRING" id="447689.BA195_03070"/>
<sequence>MRKDIHVPKVENVEIAITLEKNQNDNTDEWCVYIINKKEVDLEMVVIVSQGFSDTKTTSLFRRKIDILPANSASKFEIMQPELFALDNRFQVTFFENNQLHDKTFIFQEGTIQKDFFRDIDVLNRKGVVCK</sequence>
<gene>
    <name evidence="1" type="ORF">BA195_03070</name>
</gene>
<accession>A0A1B9Y1W2</accession>
<name>A0A1B9Y1W2_9FLAO</name>
<reference evidence="1 2" key="1">
    <citation type="submission" date="2016-06" db="EMBL/GenBank/DDBJ databases">
        <title>Draft Genome Sequence of Tenacibaculum soleae UCD-KL19.</title>
        <authorList>
            <person name="Eisen J.A."/>
            <person name="Coil D.A."/>
            <person name="Lujan K.M."/>
        </authorList>
    </citation>
    <scope>NUCLEOTIDE SEQUENCE [LARGE SCALE GENOMIC DNA]</scope>
    <source>
        <strain evidence="1 2">UCD-KL19</strain>
    </source>
</reference>
<dbReference type="EMBL" id="MAKX01000001">
    <property type="protein sequence ID" value="OCK43701.1"/>
    <property type="molecule type" value="Genomic_DNA"/>
</dbReference>
<proteinExistence type="predicted"/>
<dbReference type="AlphaFoldDB" id="A0A1B9Y1W2"/>
<comment type="caution">
    <text evidence="1">The sequence shown here is derived from an EMBL/GenBank/DDBJ whole genome shotgun (WGS) entry which is preliminary data.</text>
</comment>
<dbReference type="Proteomes" id="UP000093186">
    <property type="component" value="Unassembled WGS sequence"/>
</dbReference>
<keyword evidence="2" id="KW-1185">Reference proteome</keyword>